<dbReference type="GO" id="GO:0006206">
    <property type="term" value="P:pyrimidine nucleobase metabolic process"/>
    <property type="evidence" value="ECO:0007669"/>
    <property type="project" value="InterPro"/>
</dbReference>
<dbReference type="PROSITE" id="PS00647">
    <property type="entry name" value="THYMID_PHOSPHORYLASE"/>
    <property type="match status" value="1"/>
</dbReference>
<dbReference type="EC" id="2.4.2.2" evidence="5"/>
<evidence type="ECO:0000256" key="1">
    <source>
        <dbReference type="ARBA" id="ARBA00001066"/>
    </source>
</evidence>
<dbReference type="InterPro" id="IPR000312">
    <property type="entry name" value="Glycosyl_Trfase_fam3"/>
</dbReference>
<evidence type="ECO:0000256" key="6">
    <source>
        <dbReference type="ARBA" id="ARBA00014680"/>
    </source>
</evidence>
<dbReference type="AlphaFoldDB" id="A0A0H3N0Y0"/>
<dbReference type="NCBIfam" id="TIGR02644">
    <property type="entry name" value="Y_phosphoryl"/>
    <property type="match status" value="1"/>
</dbReference>
<dbReference type="PANTHER" id="PTHR10515">
    <property type="entry name" value="THYMIDINE PHOSPHORYLASE"/>
    <property type="match status" value="1"/>
</dbReference>
<dbReference type="NCBIfam" id="NF004747">
    <property type="entry name" value="PRK06078.1"/>
    <property type="match status" value="1"/>
</dbReference>
<dbReference type="SUPFAM" id="SSF52418">
    <property type="entry name" value="Nucleoside phosphorylase/phosphoribosyltransferase catalytic domain"/>
    <property type="match status" value="1"/>
</dbReference>
<evidence type="ECO:0000256" key="10">
    <source>
        <dbReference type="ARBA" id="ARBA00048525"/>
    </source>
</evidence>
<sequence length="446" mass="48736">MEISIMRMYDIIKKKRDNLELSKKEINYFIENYSKGDIPDYQASALLMSIYLNKMNKQETVHLTEAMMNSGDMINLSEVDGIKVDKHSTGGVGDKTTIALIPLVASCGAPVAKMSGRGLGHTGGTIDKLESIPGFSTEMEISKFIDSVNKSKIAVCGQSAKVAIADKKIYALRDVTATVDNISLISSSVMSKKLASGADAIVLDVKTGDGAFMKTLEESFELAKSMVDIGTGMNRDTIGIVTDMDEPLGFAVGNSLEVIEAIETLKGNGPKDLVELCEVLGAYMLVLSKVAHDFEDGVEKIRESIKSGTAIQKLKEFIENQGGNKDVVDDYSLFKKSKYKYPVKSIKSGYISKIKAEDVGVSAMILGAGRETKDDILDLSAGIILEKKVGDYVNEGEVLAYMYYNDEQKLSLAKGRFIDSYSIVDSKIEKNKLIYGIVTKEEIKKF</sequence>
<evidence type="ECO:0000313" key="13">
    <source>
        <dbReference type="Proteomes" id="UP000002068"/>
    </source>
</evidence>
<dbReference type="Proteomes" id="UP000002068">
    <property type="component" value="Chromosome"/>
</dbReference>
<dbReference type="SMART" id="SM00941">
    <property type="entry name" value="PYNP_C"/>
    <property type="match status" value="1"/>
</dbReference>
<dbReference type="GO" id="GO:0009032">
    <property type="term" value="F:thymidine phosphorylase activity"/>
    <property type="evidence" value="ECO:0007669"/>
    <property type="project" value="TreeGrafter"/>
</dbReference>
<dbReference type="Pfam" id="PF07831">
    <property type="entry name" value="PYNP_C"/>
    <property type="match status" value="1"/>
</dbReference>
<feature type="domain" description="Pyrimidine nucleoside phosphorylase C-terminal" evidence="11">
    <location>
        <begin position="350"/>
        <end position="424"/>
    </location>
</feature>
<comment type="catalytic activity">
    <reaction evidence="10">
        <text>thymidine + phosphate = 2-deoxy-alpha-D-ribose 1-phosphate + thymine</text>
        <dbReference type="Rhea" id="RHEA:16037"/>
        <dbReference type="ChEBI" id="CHEBI:17748"/>
        <dbReference type="ChEBI" id="CHEBI:17821"/>
        <dbReference type="ChEBI" id="CHEBI:43474"/>
        <dbReference type="ChEBI" id="CHEBI:57259"/>
        <dbReference type="EC" id="2.4.2.2"/>
    </reaction>
</comment>
<comment type="subunit">
    <text evidence="4">Homodimer.</text>
</comment>
<comment type="catalytic activity">
    <reaction evidence="1">
        <text>2'-deoxyuridine + phosphate = 2-deoxy-alpha-D-ribose 1-phosphate + uracil</text>
        <dbReference type="Rhea" id="RHEA:22824"/>
        <dbReference type="ChEBI" id="CHEBI:16450"/>
        <dbReference type="ChEBI" id="CHEBI:17568"/>
        <dbReference type="ChEBI" id="CHEBI:43474"/>
        <dbReference type="ChEBI" id="CHEBI:57259"/>
        <dbReference type="EC" id="2.4.2.2"/>
    </reaction>
</comment>
<dbReference type="InterPro" id="IPR017872">
    <property type="entry name" value="Pyrmidine_PPase_CS"/>
</dbReference>
<dbReference type="GO" id="GO:0005829">
    <property type="term" value="C:cytosol"/>
    <property type="evidence" value="ECO:0007669"/>
    <property type="project" value="TreeGrafter"/>
</dbReference>
<evidence type="ECO:0000256" key="5">
    <source>
        <dbReference type="ARBA" id="ARBA00011889"/>
    </source>
</evidence>
<evidence type="ECO:0000256" key="4">
    <source>
        <dbReference type="ARBA" id="ARBA00011738"/>
    </source>
</evidence>
<dbReference type="PANTHER" id="PTHR10515:SF0">
    <property type="entry name" value="THYMIDINE PHOSPHORYLASE"/>
    <property type="match status" value="1"/>
</dbReference>
<evidence type="ECO:0000259" key="11">
    <source>
        <dbReference type="SMART" id="SM00941"/>
    </source>
</evidence>
<evidence type="ECO:0000256" key="8">
    <source>
        <dbReference type="ARBA" id="ARBA00022679"/>
    </source>
</evidence>
<dbReference type="SUPFAM" id="SSF54680">
    <property type="entry name" value="Pyrimidine nucleoside phosphorylase C-terminal domain"/>
    <property type="match status" value="1"/>
</dbReference>
<dbReference type="Pfam" id="PF00591">
    <property type="entry name" value="Glycos_transf_3"/>
    <property type="match status" value="1"/>
</dbReference>
<evidence type="ECO:0000256" key="9">
    <source>
        <dbReference type="ARBA" id="ARBA00048453"/>
    </source>
</evidence>
<dbReference type="GO" id="GO:0004645">
    <property type="term" value="F:1,4-alpha-oligoglucan phosphorylase activity"/>
    <property type="evidence" value="ECO:0007669"/>
    <property type="project" value="InterPro"/>
</dbReference>
<dbReference type="InterPro" id="IPR036320">
    <property type="entry name" value="Glycosyl_Trfase_fam3_N_dom_sf"/>
</dbReference>
<dbReference type="FunFam" id="3.40.1030.10:FF:000003">
    <property type="entry name" value="Pyrimidine-nucleoside phosphorylase"/>
    <property type="match status" value="1"/>
</dbReference>
<keyword evidence="7" id="KW-0328">Glycosyltransferase</keyword>
<name>A0A0H3N0Y0_CLODC</name>
<dbReference type="InterPro" id="IPR013102">
    <property type="entry name" value="PYNP_C"/>
</dbReference>
<organism evidence="12 13">
    <name type="scientific">Clostridioides difficile (strain CD196)</name>
    <name type="common">Peptoclostridium difficile</name>
    <dbReference type="NCBI Taxonomy" id="645462"/>
    <lineage>
        <taxon>Bacteria</taxon>
        <taxon>Bacillati</taxon>
        <taxon>Bacillota</taxon>
        <taxon>Clostridia</taxon>
        <taxon>Peptostreptococcales</taxon>
        <taxon>Peptostreptococcaceae</taxon>
        <taxon>Clostridioides</taxon>
    </lineage>
</organism>
<dbReference type="EMBL" id="FN538970">
    <property type="protein sequence ID" value="CBA62064.1"/>
    <property type="molecule type" value="Genomic_DNA"/>
</dbReference>
<dbReference type="PIRSF" id="PIRSF000478">
    <property type="entry name" value="TP_PyNP"/>
    <property type="match status" value="1"/>
</dbReference>
<dbReference type="InterPro" id="IPR036566">
    <property type="entry name" value="PYNP-like_C_sf"/>
</dbReference>
<comment type="similarity">
    <text evidence="3">Belongs to the thymidine/pyrimidine-nucleoside phosphorylase family.</text>
</comment>
<protein>
    <recommendedName>
        <fullName evidence="6">Pyrimidine-nucleoside phosphorylase</fullName>
        <ecNumber evidence="5">2.4.2.2</ecNumber>
    </recommendedName>
</protein>
<dbReference type="InterPro" id="IPR018090">
    <property type="entry name" value="Pyrmidine_PPas_bac/euk"/>
</dbReference>
<dbReference type="InterPro" id="IPR035902">
    <property type="entry name" value="Nuc_phospho_transferase"/>
</dbReference>
<proteinExistence type="inferred from homology"/>
<dbReference type="Gene3D" id="3.90.1170.30">
    <property type="entry name" value="Pyrimidine nucleoside phosphorylase-like, C-terminal domain"/>
    <property type="match status" value="1"/>
</dbReference>
<dbReference type="HOGENOM" id="CLU_025040_0_1_9"/>
<dbReference type="InterPro" id="IPR017459">
    <property type="entry name" value="Glycosyl_Trfase_fam3_N_dom"/>
</dbReference>
<accession>A0A0H3N0Y0</accession>
<evidence type="ECO:0000256" key="2">
    <source>
        <dbReference type="ARBA" id="ARBA00003877"/>
    </source>
</evidence>
<comment type="catalytic activity">
    <reaction evidence="9">
        <text>uridine + phosphate = alpha-D-ribose 1-phosphate + uracil</text>
        <dbReference type="Rhea" id="RHEA:24388"/>
        <dbReference type="ChEBI" id="CHEBI:16704"/>
        <dbReference type="ChEBI" id="CHEBI:17568"/>
        <dbReference type="ChEBI" id="CHEBI:43474"/>
        <dbReference type="ChEBI" id="CHEBI:57720"/>
        <dbReference type="EC" id="2.4.2.2"/>
    </reaction>
</comment>
<comment type="function">
    <text evidence="2">Catalyzes phosphorolysis of the pyrimidine nucleosides uridine, thymidine and 2'-deoxyuridine with the formation of the corresponding pyrimidine base and ribose-1-phosphate.</text>
</comment>
<dbReference type="Pfam" id="PF02885">
    <property type="entry name" value="Glycos_trans_3N"/>
    <property type="match status" value="1"/>
</dbReference>
<dbReference type="InterPro" id="IPR000053">
    <property type="entry name" value="Thymidine/pyrmidine_PPase"/>
</dbReference>
<evidence type="ECO:0000256" key="7">
    <source>
        <dbReference type="ARBA" id="ARBA00022676"/>
    </source>
</evidence>
<dbReference type="SUPFAM" id="SSF47648">
    <property type="entry name" value="Nucleoside phosphorylase/phosphoribosyltransferase N-terminal domain"/>
    <property type="match status" value="1"/>
</dbReference>
<keyword evidence="8" id="KW-0808">Transferase</keyword>
<reference evidence="12 13" key="1">
    <citation type="journal article" date="2009" name="Genome Biol.">
        <title>Comparative genome and phenotypic analysis of Clostridium difficile 027 strains provides insight into the evolution of a hypervirulent bacterium.</title>
        <authorList>
            <person name="Stabler R.A."/>
            <person name="He M."/>
            <person name="Dawson L."/>
            <person name="Martin M."/>
            <person name="Valiente E."/>
            <person name="Corton C."/>
            <person name="Lawley T.D."/>
            <person name="Sebaihia M."/>
            <person name="Quail M.A."/>
            <person name="Rose G."/>
            <person name="Gerding D.N."/>
            <person name="Gibert M."/>
            <person name="Popoff M.R."/>
            <person name="Parkhill J."/>
            <person name="Dougan G."/>
            <person name="Wren B.W."/>
        </authorList>
    </citation>
    <scope>NUCLEOTIDE SEQUENCE [LARGE SCALE GENOMIC DNA]</scope>
    <source>
        <strain evidence="12 13">CD196</strain>
    </source>
</reference>
<dbReference type="KEGG" id="cdc:CD196_1085"/>
<evidence type="ECO:0000313" key="12">
    <source>
        <dbReference type="EMBL" id="CBA62064.1"/>
    </source>
</evidence>
<dbReference type="Gene3D" id="1.20.970.10">
    <property type="entry name" value="Transferase, Pyrimidine Nucleoside Phosphorylase, Chain C"/>
    <property type="match status" value="1"/>
</dbReference>
<dbReference type="GO" id="GO:0006213">
    <property type="term" value="P:pyrimidine nucleoside metabolic process"/>
    <property type="evidence" value="ECO:0007669"/>
    <property type="project" value="InterPro"/>
</dbReference>
<evidence type="ECO:0000256" key="3">
    <source>
        <dbReference type="ARBA" id="ARBA00006915"/>
    </source>
</evidence>
<dbReference type="Gene3D" id="3.40.1030.10">
    <property type="entry name" value="Nucleoside phosphorylase/phosphoribosyltransferase catalytic domain"/>
    <property type="match status" value="1"/>
</dbReference>
<dbReference type="NCBIfam" id="NF004490">
    <property type="entry name" value="PRK05820.1"/>
    <property type="match status" value="1"/>
</dbReference>
<gene>
    <name evidence="12" type="primary">deoA</name>
    <name evidence="12" type="ordered locus">CD196_1085</name>
</gene>